<evidence type="ECO:0000313" key="8">
    <source>
        <dbReference type="EMBL" id="USP77321.1"/>
    </source>
</evidence>
<dbReference type="Pfam" id="PF07522">
    <property type="entry name" value="DRMBL"/>
    <property type="match status" value="1"/>
</dbReference>
<dbReference type="FunFam" id="3.40.50.12650:FF:000007">
    <property type="entry name" value="DNA cross-link repair 1A protein, variant"/>
    <property type="match status" value="1"/>
</dbReference>
<dbReference type="Gene3D" id="3.60.15.10">
    <property type="entry name" value="Ribonuclease Z/Hydroxyacylglutathione hydrolase-like"/>
    <property type="match status" value="1"/>
</dbReference>
<feature type="region of interest" description="Disordered" evidence="6">
    <location>
        <begin position="691"/>
        <end position="716"/>
    </location>
</feature>
<dbReference type="InterPro" id="IPR036866">
    <property type="entry name" value="RibonucZ/Hydroxyglut_hydro"/>
</dbReference>
<sequence length="1200" mass="133949">MAPTRYTDRHVPTISLRNFDLRVDEITRELVDAAENHGFFCIVDHEISRSTIDSIFEQSSRFFGQPNDVKSRVPFSPQHNAGWEKNAQIRPSTGAVDRKESYQMQFGEGMNGRWLDDETLPGFQAEALDFMHKVQSVSEKLMICFARGLGFEDDYFVKAHDVRRPESQTVCRLLHYFETPKVQSQNGEVYHRAGAHTDWDFLTLLFQKAGQSGLEICPGREASTAFGSGDLWTKVEPDAEKNAIVCNVGDLLMSWSDDRFKSTLHRVKAPCEPDDNYGERYSIAFFNQPCKDAKIQGPMKKYPMVTGEEFTRNAMNRNYQAVQEKLRKERESAAPSTGRPPSPPRSSSSDATMATKTATKKAASKPSTSTSPPNRKTVQTTLTPADFAKKPSSANNGKKQKPAGTPNGNIMAFFKKAEEINSRIFLQERGANPAIALENYEEDVGWSDEKSNGVVISDNGEDRYNENCSSNKRRKVSEEPAVPPPACSPPPPADAESKALDTLTAHMSKQVQKPRKKSGPFVDDSESEDEGGEIPATSSGMAMRKQSEMSPITKESEDPPMMEASNPESILREEEENYEDYEGLEDDDLLEGEEYDERRWMKEQHKLEMEEAGFEGDPDEFEAPFLFPEQETSEFRQGMQQSDTSNIPSCPICGSSLPGLPEQDVSVHVNACLDGKPLPLPVPKTEHQIERDAGGTAKASMQRERPAKPGQANPFQFAKPSTQSASAFSKLMAGHAEDAAWATAAAENNKARGKPAYQRTCPFYKIMPGFFIAVDAFRYGAVKGQNAYFLSHFHSDHYVGLTASWKHGPIYCSKVTGNLVRQQLRVDPKWVVDLDFEVKTEVPGTGGVFVTMISANHCPGSSLFLFEKETGKGANPRMQRVLHCGDFRACRAHIEHPLLRPDVLDAVSGKTRQQKLDACYLDTTYLNPKYAFPPQHQVIQACADMCVSLSKARADESDGWEKMKRKRAGQGMVNFVQKDSNADDPLQPKSPERGRLLVVVGTYSIGKERICTGIAKALKSKIYAPTNKQRICKALEDPELDALLTTDPRAAQVHMTPLFEIRAETLDDYLRGYADTFSRVVGFRPSGWNYRPPRGRFTESPQVQTVLYSDNWKSTFSMEDLKPQAGSGSRASCFGVPYSEHSSFRELTMFCCALRIDKIIPTVNVGSASSREKMKVWCDRWAAEKKKNGLFKLGKGDEGW</sequence>
<evidence type="ECO:0000256" key="3">
    <source>
        <dbReference type="ARBA" id="ARBA00022763"/>
    </source>
</evidence>
<dbReference type="VEuPathDB" id="FungiDB:yc1106_04595"/>
<feature type="compositionally biased region" description="Low complexity" evidence="6">
    <location>
        <begin position="345"/>
        <end position="357"/>
    </location>
</feature>
<evidence type="ECO:0000259" key="7">
    <source>
        <dbReference type="PROSITE" id="PS51471"/>
    </source>
</evidence>
<dbReference type="PROSITE" id="PS51471">
    <property type="entry name" value="FE2OG_OXY"/>
    <property type="match status" value="1"/>
</dbReference>
<keyword evidence="9" id="KW-1185">Reference proteome</keyword>
<feature type="compositionally biased region" description="Pro residues" evidence="6">
    <location>
        <begin position="481"/>
        <end position="493"/>
    </location>
</feature>
<dbReference type="Gene3D" id="2.60.120.330">
    <property type="entry name" value="B-lactam Antibiotic, Isopenicillin N Synthase, Chain"/>
    <property type="match status" value="1"/>
</dbReference>
<dbReference type="SUPFAM" id="SSF51197">
    <property type="entry name" value="Clavaminate synthase-like"/>
    <property type="match status" value="1"/>
</dbReference>
<dbReference type="Gene3D" id="3.40.50.12650">
    <property type="match status" value="1"/>
</dbReference>
<dbReference type="GO" id="GO:0035312">
    <property type="term" value="F:5'-3' DNA exonuclease activity"/>
    <property type="evidence" value="ECO:0007669"/>
    <property type="project" value="TreeGrafter"/>
</dbReference>
<feature type="compositionally biased region" description="Polar residues" evidence="6">
    <location>
        <begin position="374"/>
        <end position="383"/>
    </location>
</feature>
<gene>
    <name evidence="8" type="ORF">yc1106_04595</name>
</gene>
<evidence type="ECO:0000313" key="9">
    <source>
        <dbReference type="Proteomes" id="UP001056012"/>
    </source>
</evidence>
<feature type="region of interest" description="Disordered" evidence="6">
    <location>
        <begin position="444"/>
        <end position="590"/>
    </location>
</feature>
<keyword evidence="5" id="KW-0539">Nucleus</keyword>
<feature type="domain" description="Fe2OG dioxygenase" evidence="7">
    <location>
        <begin position="167"/>
        <end position="289"/>
    </location>
</feature>
<feature type="compositionally biased region" description="Acidic residues" evidence="6">
    <location>
        <begin position="523"/>
        <end position="532"/>
    </location>
</feature>
<reference evidence="8" key="1">
    <citation type="submission" date="2021-12" db="EMBL/GenBank/DDBJ databases">
        <title>Curvularia clavata genome.</title>
        <authorList>
            <person name="Cao Y."/>
        </authorList>
    </citation>
    <scope>NUCLEOTIDE SEQUENCE</scope>
    <source>
        <strain evidence="8">Yc1106</strain>
    </source>
</reference>
<dbReference type="PANTHER" id="PTHR23240">
    <property type="entry name" value="DNA CROSS-LINK REPAIR PROTEIN PSO2/SNM1-RELATED"/>
    <property type="match status" value="1"/>
</dbReference>
<dbReference type="GO" id="GO:0003684">
    <property type="term" value="F:damaged DNA binding"/>
    <property type="evidence" value="ECO:0007669"/>
    <property type="project" value="TreeGrafter"/>
</dbReference>
<dbReference type="GO" id="GO:0006303">
    <property type="term" value="P:double-strand break repair via nonhomologous end joining"/>
    <property type="evidence" value="ECO:0007669"/>
    <property type="project" value="TreeGrafter"/>
</dbReference>
<evidence type="ECO:0000256" key="1">
    <source>
        <dbReference type="ARBA" id="ARBA00004123"/>
    </source>
</evidence>
<evidence type="ECO:0000256" key="5">
    <source>
        <dbReference type="ARBA" id="ARBA00023242"/>
    </source>
</evidence>
<dbReference type="PANTHER" id="PTHR23240:SF6">
    <property type="entry name" value="DNA CROSS-LINK REPAIR 1A PROTEIN"/>
    <property type="match status" value="1"/>
</dbReference>
<dbReference type="CDD" id="cd16273">
    <property type="entry name" value="SNM1A-1C-like_MBL-fold"/>
    <property type="match status" value="1"/>
</dbReference>
<organism evidence="8 9">
    <name type="scientific">Curvularia clavata</name>
    <dbReference type="NCBI Taxonomy" id="95742"/>
    <lineage>
        <taxon>Eukaryota</taxon>
        <taxon>Fungi</taxon>
        <taxon>Dikarya</taxon>
        <taxon>Ascomycota</taxon>
        <taxon>Pezizomycotina</taxon>
        <taxon>Dothideomycetes</taxon>
        <taxon>Pleosporomycetidae</taxon>
        <taxon>Pleosporales</taxon>
        <taxon>Pleosporineae</taxon>
        <taxon>Pleosporaceae</taxon>
        <taxon>Curvularia</taxon>
    </lineage>
</organism>
<dbReference type="FunFam" id="3.60.15.10:FF:000038">
    <property type="entry name" value="DNA cross-link repair protein pso2/snm1"/>
    <property type="match status" value="1"/>
</dbReference>
<feature type="region of interest" description="Disordered" evidence="6">
    <location>
        <begin position="324"/>
        <end position="409"/>
    </location>
</feature>
<keyword evidence="4" id="KW-0234">DNA repair</keyword>
<evidence type="ECO:0000256" key="2">
    <source>
        <dbReference type="ARBA" id="ARBA00010304"/>
    </source>
</evidence>
<name>A0A9Q8Z6L1_CURCL</name>
<comment type="similarity">
    <text evidence="2">Belongs to the DNA repair metallo-beta-lactamase (DRMBL) family.</text>
</comment>
<feature type="region of interest" description="Disordered" evidence="6">
    <location>
        <begin position="971"/>
        <end position="990"/>
    </location>
</feature>
<keyword evidence="3" id="KW-0227">DNA damage</keyword>
<dbReference type="AlphaFoldDB" id="A0A9Q8Z6L1"/>
<dbReference type="InterPro" id="IPR026992">
    <property type="entry name" value="DIOX_N"/>
</dbReference>
<dbReference type="GO" id="GO:0005634">
    <property type="term" value="C:nucleus"/>
    <property type="evidence" value="ECO:0007669"/>
    <property type="project" value="UniProtKB-SubCell"/>
</dbReference>
<comment type="subcellular location">
    <subcellularLocation>
        <location evidence="1">Nucleus</location>
    </subcellularLocation>
</comment>
<dbReference type="InterPro" id="IPR011084">
    <property type="entry name" value="DRMBL"/>
</dbReference>
<feature type="compositionally biased region" description="Low complexity" evidence="6">
    <location>
        <begin position="364"/>
        <end position="373"/>
    </location>
</feature>
<dbReference type="InterPro" id="IPR044861">
    <property type="entry name" value="IPNS-like_FE2OG_OXY"/>
</dbReference>
<dbReference type="OrthoDB" id="262529at2759"/>
<dbReference type="GO" id="GO:0036297">
    <property type="term" value="P:interstrand cross-link repair"/>
    <property type="evidence" value="ECO:0007669"/>
    <property type="project" value="TreeGrafter"/>
</dbReference>
<accession>A0A9Q8Z6L1</accession>
<dbReference type="InterPro" id="IPR005123">
    <property type="entry name" value="Oxoglu/Fe-dep_dioxygenase_dom"/>
</dbReference>
<proteinExistence type="inferred from homology"/>
<dbReference type="InterPro" id="IPR027443">
    <property type="entry name" value="IPNS-like_sf"/>
</dbReference>
<dbReference type="EMBL" id="CP089276">
    <property type="protein sequence ID" value="USP77321.1"/>
    <property type="molecule type" value="Genomic_DNA"/>
</dbReference>
<dbReference type="Proteomes" id="UP001056012">
    <property type="component" value="Chromosome 3"/>
</dbReference>
<dbReference type="Pfam" id="PF03171">
    <property type="entry name" value="2OG-FeII_Oxy"/>
    <property type="match status" value="1"/>
</dbReference>
<evidence type="ECO:0000256" key="4">
    <source>
        <dbReference type="ARBA" id="ARBA00023204"/>
    </source>
</evidence>
<dbReference type="SUPFAM" id="SSF56281">
    <property type="entry name" value="Metallo-hydrolase/oxidoreductase"/>
    <property type="match status" value="1"/>
</dbReference>
<feature type="compositionally biased region" description="Acidic residues" evidence="6">
    <location>
        <begin position="573"/>
        <end position="590"/>
    </location>
</feature>
<dbReference type="Pfam" id="PF14226">
    <property type="entry name" value="DIOX_N"/>
    <property type="match status" value="1"/>
</dbReference>
<protein>
    <submittedName>
        <fullName evidence="8">Dna cross-link repair pso2 snm1</fullName>
    </submittedName>
</protein>
<evidence type="ECO:0000256" key="6">
    <source>
        <dbReference type="SAM" id="MobiDB-lite"/>
    </source>
</evidence>
<dbReference type="GO" id="GO:0044283">
    <property type="term" value="P:small molecule biosynthetic process"/>
    <property type="evidence" value="ECO:0007669"/>
    <property type="project" value="UniProtKB-ARBA"/>
</dbReference>